<feature type="transmembrane region" description="Helical" evidence="2">
    <location>
        <begin position="204"/>
        <end position="225"/>
    </location>
</feature>
<feature type="transmembrane region" description="Helical" evidence="2">
    <location>
        <begin position="78"/>
        <end position="100"/>
    </location>
</feature>
<feature type="transmembrane region" description="Helical" evidence="2">
    <location>
        <begin position="169"/>
        <end position="192"/>
    </location>
</feature>
<dbReference type="AlphaFoldDB" id="A0A317KBA5"/>
<dbReference type="EMBL" id="QGSV01000104">
    <property type="protein sequence ID" value="PWU50741.1"/>
    <property type="molecule type" value="Genomic_DNA"/>
</dbReference>
<evidence type="ECO:0000313" key="4">
    <source>
        <dbReference type="Proteomes" id="UP000245683"/>
    </source>
</evidence>
<evidence type="ECO:0000256" key="2">
    <source>
        <dbReference type="SAM" id="Phobius"/>
    </source>
</evidence>
<evidence type="ECO:0000313" key="3">
    <source>
        <dbReference type="EMBL" id="PWU50741.1"/>
    </source>
</evidence>
<accession>A0A317KBA5</accession>
<dbReference type="Proteomes" id="UP000245683">
    <property type="component" value="Unassembled WGS sequence"/>
</dbReference>
<keyword evidence="4" id="KW-1185">Reference proteome</keyword>
<sequence>MADLPLYIWALVLIGVIGIPATTAIGLFGSTVAADGNRRAAGIAAACFAAIWAGWIVVSAFLAGDGAYHQSTSHNRPWIGVAAGGALAAALIGTTIPPVGQALRSPGSLARLTLPHTFRVVGAAFITVMALGKLPAAFALPAGLGDIAIGIAAPFIARRLASGDRTGATWFNILGILDLVVAVSIGFLAGLGPNRLLDISPSTAAVAMLPLALIPTTAVPLAVALHITSLIRLRTAPMGAPHTPAPAGLTAKETPDAAHP</sequence>
<feature type="transmembrane region" description="Helical" evidence="2">
    <location>
        <begin position="112"/>
        <end position="132"/>
    </location>
</feature>
<comment type="caution">
    <text evidence="3">The sequence shown here is derived from an EMBL/GenBank/DDBJ whole genome shotgun (WGS) entry which is preliminary data.</text>
</comment>
<gene>
    <name evidence="3" type="ORF">DLJ46_06360</name>
</gene>
<keyword evidence="2" id="KW-1133">Transmembrane helix</keyword>
<organism evidence="3 4">
    <name type="scientific">Micromonospora globispora</name>
    <dbReference type="NCBI Taxonomy" id="1450148"/>
    <lineage>
        <taxon>Bacteria</taxon>
        <taxon>Bacillati</taxon>
        <taxon>Actinomycetota</taxon>
        <taxon>Actinomycetes</taxon>
        <taxon>Micromonosporales</taxon>
        <taxon>Micromonosporaceae</taxon>
        <taxon>Micromonospora</taxon>
    </lineage>
</organism>
<protein>
    <submittedName>
        <fullName evidence="3">Uncharacterized protein</fullName>
    </submittedName>
</protein>
<feature type="transmembrane region" description="Helical" evidence="2">
    <location>
        <begin position="40"/>
        <end position="63"/>
    </location>
</feature>
<name>A0A317KBA5_9ACTN</name>
<dbReference type="RefSeq" id="WP_109943731.1">
    <property type="nucleotide sequence ID" value="NZ_QGGF01000153.1"/>
</dbReference>
<evidence type="ECO:0000256" key="1">
    <source>
        <dbReference type="SAM" id="MobiDB-lite"/>
    </source>
</evidence>
<keyword evidence="2" id="KW-0472">Membrane</keyword>
<proteinExistence type="predicted"/>
<keyword evidence="2" id="KW-0812">Transmembrane</keyword>
<feature type="transmembrane region" description="Helical" evidence="2">
    <location>
        <begin position="6"/>
        <end position="28"/>
    </location>
</feature>
<feature type="transmembrane region" description="Helical" evidence="2">
    <location>
        <begin position="138"/>
        <end position="157"/>
    </location>
</feature>
<reference evidence="4" key="1">
    <citation type="submission" date="2018-05" db="EMBL/GenBank/DDBJ databases">
        <title>Micromonospora globispora sp. nov. and Micromonospora rugosa sp. nov., isolated from marine sediment.</title>
        <authorList>
            <person name="Carro L."/>
            <person name="Aysel V."/>
            <person name="Cetin D."/>
            <person name="Igual J.M."/>
            <person name="Klenk H.-P."/>
            <person name="Trujillo M.E."/>
            <person name="Sahin N."/>
        </authorList>
    </citation>
    <scope>NUCLEOTIDE SEQUENCE [LARGE SCALE GENOMIC DNA]</scope>
    <source>
        <strain evidence="4">S2904</strain>
    </source>
</reference>
<dbReference type="OrthoDB" id="4558741at2"/>
<feature type="region of interest" description="Disordered" evidence="1">
    <location>
        <begin position="241"/>
        <end position="260"/>
    </location>
</feature>